<reference evidence="3" key="1">
    <citation type="journal article" date="2019" name="Int. J. Syst. Evol. Microbiol.">
        <title>The Global Catalogue of Microorganisms (GCM) 10K type strain sequencing project: providing services to taxonomists for standard genome sequencing and annotation.</title>
        <authorList>
            <consortium name="The Broad Institute Genomics Platform"/>
            <consortium name="The Broad Institute Genome Sequencing Center for Infectious Disease"/>
            <person name="Wu L."/>
            <person name="Ma J."/>
        </authorList>
    </citation>
    <scope>NUCLEOTIDE SEQUENCE [LARGE SCALE GENOMIC DNA]</scope>
    <source>
        <strain evidence="3">KACC 12634</strain>
    </source>
</reference>
<evidence type="ECO:0000256" key="1">
    <source>
        <dbReference type="SAM" id="Phobius"/>
    </source>
</evidence>
<keyword evidence="1" id="KW-0472">Membrane</keyword>
<comment type="caution">
    <text evidence="2">The sequence shown here is derived from an EMBL/GenBank/DDBJ whole genome shotgun (WGS) entry which is preliminary data.</text>
</comment>
<dbReference type="EMBL" id="JBHSYS010000001">
    <property type="protein sequence ID" value="MFC6956002.1"/>
    <property type="molecule type" value="Genomic_DNA"/>
</dbReference>
<organism evidence="2 3">
    <name type="scientific">Glycomyces mayteni</name>
    <dbReference type="NCBI Taxonomy" id="543887"/>
    <lineage>
        <taxon>Bacteria</taxon>
        <taxon>Bacillati</taxon>
        <taxon>Actinomycetota</taxon>
        <taxon>Actinomycetes</taxon>
        <taxon>Glycomycetales</taxon>
        <taxon>Glycomycetaceae</taxon>
        <taxon>Glycomyces</taxon>
    </lineage>
</organism>
<dbReference type="Pfam" id="PF06182">
    <property type="entry name" value="ABC2_membrane_6"/>
    <property type="match status" value="1"/>
</dbReference>
<evidence type="ECO:0000313" key="2">
    <source>
        <dbReference type="EMBL" id="MFC6956002.1"/>
    </source>
</evidence>
<protein>
    <submittedName>
        <fullName evidence="2">ABC transporter permease</fullName>
    </submittedName>
</protein>
<feature type="transmembrane region" description="Helical" evidence="1">
    <location>
        <begin position="142"/>
        <end position="164"/>
    </location>
</feature>
<feature type="transmembrane region" description="Helical" evidence="1">
    <location>
        <begin position="116"/>
        <end position="135"/>
    </location>
</feature>
<proteinExistence type="predicted"/>
<keyword evidence="3" id="KW-1185">Reference proteome</keyword>
<dbReference type="PANTHER" id="PTHR36833">
    <property type="entry name" value="SLR0610 PROTEIN-RELATED"/>
    <property type="match status" value="1"/>
</dbReference>
<keyword evidence="1" id="KW-1133">Transmembrane helix</keyword>
<feature type="transmembrane region" description="Helical" evidence="1">
    <location>
        <begin position="196"/>
        <end position="219"/>
    </location>
</feature>
<name>A0ABW2D148_9ACTN</name>
<feature type="transmembrane region" description="Helical" evidence="1">
    <location>
        <begin position="226"/>
        <end position="246"/>
    </location>
</feature>
<dbReference type="RefSeq" id="WP_382353202.1">
    <property type="nucleotide sequence ID" value="NZ_JBHMBP010000004.1"/>
</dbReference>
<dbReference type="Proteomes" id="UP001596470">
    <property type="component" value="Unassembled WGS sequence"/>
</dbReference>
<gene>
    <name evidence="2" type="ORF">ACFQS3_02205</name>
</gene>
<keyword evidence="1" id="KW-0812">Transmembrane</keyword>
<feature type="transmembrane region" description="Helical" evidence="1">
    <location>
        <begin position="23"/>
        <end position="45"/>
    </location>
</feature>
<accession>A0ABW2D148</accession>
<dbReference type="PANTHER" id="PTHR36833:SF1">
    <property type="entry name" value="INTEGRAL MEMBRANE TRANSPORT PROTEIN"/>
    <property type="match status" value="1"/>
</dbReference>
<evidence type="ECO:0000313" key="3">
    <source>
        <dbReference type="Proteomes" id="UP001596470"/>
    </source>
</evidence>
<sequence>MAAAYFRQLSAHLRSYGEYPADFWVMMGAGLVYQVLVFAFFTLLFANVDTIAGWDYFEMLMLVGFLSLSRSSISLLWNGIWDTGKLVVGGNLDYQLCRPVPVLFQVASGQFGAQGFGNASIAIATIAVGWIGAGISPWGLPVALLLLGCAVVINVSIVTIGNAVNFWAKGRSSTVASAVMKAQEELVRYPLEIYPVAVRASLTFVLPFAFVSVVPVGVLTGHYAPWAILGSVGVAVMSASLAQFVFNTGLRAYDSAGH</sequence>
<dbReference type="InterPro" id="IPR010390">
    <property type="entry name" value="ABC-2_transporter-like"/>
</dbReference>